<evidence type="ECO:0000313" key="1">
    <source>
        <dbReference type="EMBL" id="GAC19722.1"/>
    </source>
</evidence>
<dbReference type="Proteomes" id="UP000006327">
    <property type="component" value="Unassembled WGS sequence"/>
</dbReference>
<evidence type="ECO:0000313" key="2">
    <source>
        <dbReference type="Proteomes" id="UP000006327"/>
    </source>
</evidence>
<sequence length="45" mass="5248">MHEHLLATFLLSTDAVSQDTQSISLDMQRLGQTYYWWCCSMVSHL</sequence>
<keyword evidence="2" id="KW-1185">Reference proteome</keyword>
<dbReference type="EMBL" id="BAEO01000037">
    <property type="protein sequence ID" value="GAC19722.1"/>
    <property type="molecule type" value="Genomic_DNA"/>
</dbReference>
<name>K6YNG6_9ALTE</name>
<protein>
    <submittedName>
        <fullName evidence="1">Uncharacterized protein</fullName>
    </submittedName>
</protein>
<gene>
    <name evidence="1" type="ORF">GARC_2757</name>
</gene>
<organism evidence="1 2">
    <name type="scientific">Paraglaciecola arctica BSs20135</name>
    <dbReference type="NCBI Taxonomy" id="493475"/>
    <lineage>
        <taxon>Bacteria</taxon>
        <taxon>Pseudomonadati</taxon>
        <taxon>Pseudomonadota</taxon>
        <taxon>Gammaproteobacteria</taxon>
        <taxon>Alteromonadales</taxon>
        <taxon>Alteromonadaceae</taxon>
        <taxon>Paraglaciecola</taxon>
    </lineage>
</organism>
<accession>K6YNG6</accession>
<reference evidence="1 2" key="1">
    <citation type="journal article" date="2017" name="Antonie Van Leeuwenhoek">
        <title>Rhizobium rhizosphaerae sp. nov., a novel species isolated from rice rhizosphere.</title>
        <authorList>
            <person name="Zhao J.J."/>
            <person name="Zhang J."/>
            <person name="Zhang R.J."/>
            <person name="Zhang C.W."/>
            <person name="Yin H.Q."/>
            <person name="Zhang X.X."/>
        </authorList>
    </citation>
    <scope>NUCLEOTIDE SEQUENCE [LARGE SCALE GENOMIC DNA]</scope>
    <source>
        <strain evidence="1 2">BSs20135</strain>
    </source>
</reference>
<dbReference type="AlphaFoldDB" id="K6YNG6"/>
<dbReference type="STRING" id="493475.GARC_2757"/>
<proteinExistence type="predicted"/>
<comment type="caution">
    <text evidence="1">The sequence shown here is derived from an EMBL/GenBank/DDBJ whole genome shotgun (WGS) entry which is preliminary data.</text>
</comment>